<name>A0A4Z2HWY7_9TELE</name>
<accession>A0A4Z2HWY7</accession>
<organism evidence="1 2">
    <name type="scientific">Liparis tanakae</name>
    <name type="common">Tanaka's snailfish</name>
    <dbReference type="NCBI Taxonomy" id="230148"/>
    <lineage>
        <taxon>Eukaryota</taxon>
        <taxon>Metazoa</taxon>
        <taxon>Chordata</taxon>
        <taxon>Craniata</taxon>
        <taxon>Vertebrata</taxon>
        <taxon>Euteleostomi</taxon>
        <taxon>Actinopterygii</taxon>
        <taxon>Neopterygii</taxon>
        <taxon>Teleostei</taxon>
        <taxon>Neoteleostei</taxon>
        <taxon>Acanthomorphata</taxon>
        <taxon>Eupercaria</taxon>
        <taxon>Perciformes</taxon>
        <taxon>Cottioidei</taxon>
        <taxon>Cottales</taxon>
        <taxon>Liparidae</taxon>
        <taxon>Liparis</taxon>
    </lineage>
</organism>
<dbReference type="Proteomes" id="UP000314294">
    <property type="component" value="Unassembled WGS sequence"/>
</dbReference>
<evidence type="ECO:0000313" key="2">
    <source>
        <dbReference type="Proteomes" id="UP000314294"/>
    </source>
</evidence>
<keyword evidence="2" id="KW-1185">Reference proteome</keyword>
<gene>
    <name evidence="1" type="ORF">EYF80_019569</name>
</gene>
<dbReference type="EMBL" id="SRLO01000166">
    <property type="protein sequence ID" value="TNN70198.1"/>
    <property type="molecule type" value="Genomic_DNA"/>
</dbReference>
<dbReference type="AlphaFoldDB" id="A0A4Z2HWY7"/>
<proteinExistence type="predicted"/>
<comment type="caution">
    <text evidence="1">The sequence shown here is derived from an EMBL/GenBank/DDBJ whole genome shotgun (WGS) entry which is preliminary data.</text>
</comment>
<protein>
    <submittedName>
        <fullName evidence="1">Uncharacterized protein</fullName>
    </submittedName>
</protein>
<evidence type="ECO:0000313" key="1">
    <source>
        <dbReference type="EMBL" id="TNN70198.1"/>
    </source>
</evidence>
<sequence length="130" mass="14280">MKSNRALRVPTGPLADRLLGVLWEPSAEIKAETRCLRTKGGTQKLGLVKLGSRTEAVRADEGKVKGRGRKIQGALEEFSLNKSAWRCEAVRHGVRLPDATRAPELACVGMFRARIAPPKKPPRPCARTTR</sequence>
<reference evidence="1 2" key="1">
    <citation type="submission" date="2019-03" db="EMBL/GenBank/DDBJ databases">
        <title>First draft genome of Liparis tanakae, snailfish: a comprehensive survey of snailfish specific genes.</title>
        <authorList>
            <person name="Kim W."/>
            <person name="Song I."/>
            <person name="Jeong J.-H."/>
            <person name="Kim D."/>
            <person name="Kim S."/>
            <person name="Ryu S."/>
            <person name="Song J.Y."/>
            <person name="Lee S.K."/>
        </authorList>
    </citation>
    <scope>NUCLEOTIDE SEQUENCE [LARGE SCALE GENOMIC DNA]</scope>
    <source>
        <tissue evidence="1">Muscle</tissue>
    </source>
</reference>